<proteinExistence type="predicted"/>
<dbReference type="AlphaFoldDB" id="A0AAV9BHV1"/>
<sequence>MKKPTKKTKKRSIEEAAMKKPKKKSEGGIEESTMTFLDSSGVKDPRDVLDDKLSYLESVHVASMASDSPTMPTWKMCEAIFEIFRECSTLELTMASYQLLVELNKRYPRVYVASSGKVVVVEEAWSPFVCGVEGGGLIDSSSFLLLAQDVAQALSKMESQSLGMRCLGDMFLFQYLVKVLEGDLLPRYAVYKETSDWFMVKESLINALWVSPRVPRLTYKNLVKSCLSIISSLSHHHSESSHQHQQIADNLSSKTVHDCGAALSIAVMTQLEDTSFAVQKFLSMIMEVDVMKKEADSQGYVSRAEGSGSSLLETILDVLTYDKDLLSPFLQVFSIPRWKLDMVLQYFSKYCKRSSVRTRRSNEVDDGTFEGVLKCFSNATDTKAMVRKMSTEVAQLLLSHAFQAYLFLHRDNKNTAKSDDNGGEKSLLHICKSMISAFKNIRTNEHVDMTQFEKGALFLASKILSRNE</sequence>
<name>A0AAV9BHV1_ACOGR</name>
<keyword evidence="3" id="KW-1185">Reference proteome</keyword>
<reference evidence="2" key="1">
    <citation type="journal article" date="2023" name="Nat. Commun.">
        <title>Diploid and tetraploid genomes of Acorus and the evolution of monocots.</title>
        <authorList>
            <person name="Ma L."/>
            <person name="Liu K.W."/>
            <person name="Li Z."/>
            <person name="Hsiao Y.Y."/>
            <person name="Qi Y."/>
            <person name="Fu T."/>
            <person name="Tang G.D."/>
            <person name="Zhang D."/>
            <person name="Sun W.H."/>
            <person name="Liu D.K."/>
            <person name="Li Y."/>
            <person name="Chen G.Z."/>
            <person name="Liu X.D."/>
            <person name="Liao X.Y."/>
            <person name="Jiang Y.T."/>
            <person name="Yu X."/>
            <person name="Hao Y."/>
            <person name="Huang J."/>
            <person name="Zhao X.W."/>
            <person name="Ke S."/>
            <person name="Chen Y.Y."/>
            <person name="Wu W.L."/>
            <person name="Hsu J.L."/>
            <person name="Lin Y.F."/>
            <person name="Huang M.D."/>
            <person name="Li C.Y."/>
            <person name="Huang L."/>
            <person name="Wang Z.W."/>
            <person name="Zhao X."/>
            <person name="Zhong W.Y."/>
            <person name="Peng D.H."/>
            <person name="Ahmad S."/>
            <person name="Lan S."/>
            <person name="Zhang J.S."/>
            <person name="Tsai W.C."/>
            <person name="Van de Peer Y."/>
            <person name="Liu Z.J."/>
        </authorList>
    </citation>
    <scope>NUCLEOTIDE SEQUENCE</scope>
    <source>
        <strain evidence="2">SCP</strain>
    </source>
</reference>
<dbReference type="GO" id="GO:0045892">
    <property type="term" value="P:negative regulation of DNA-templated transcription"/>
    <property type="evidence" value="ECO:0007669"/>
    <property type="project" value="InterPro"/>
</dbReference>
<dbReference type="GO" id="GO:0030915">
    <property type="term" value="C:Smc5-Smc6 complex"/>
    <property type="evidence" value="ECO:0007669"/>
    <property type="project" value="InterPro"/>
</dbReference>
<protein>
    <recommendedName>
        <fullName evidence="4">Negative regulator of systemic acquired resistance SNI1</fullName>
    </recommendedName>
</protein>
<organism evidence="2 3">
    <name type="scientific">Acorus gramineus</name>
    <name type="common">Dwarf sweet flag</name>
    <dbReference type="NCBI Taxonomy" id="55184"/>
    <lineage>
        <taxon>Eukaryota</taxon>
        <taxon>Viridiplantae</taxon>
        <taxon>Streptophyta</taxon>
        <taxon>Embryophyta</taxon>
        <taxon>Tracheophyta</taxon>
        <taxon>Spermatophyta</taxon>
        <taxon>Magnoliopsida</taxon>
        <taxon>Liliopsida</taxon>
        <taxon>Acoraceae</taxon>
        <taxon>Acorus</taxon>
    </lineage>
</organism>
<dbReference type="PANTHER" id="PTHR37243:SF2">
    <property type="entry name" value="NEGATIVE REGULATOR OF SYSTEMIC ACQUIRED RESISTANCE SNI1"/>
    <property type="match status" value="1"/>
</dbReference>
<evidence type="ECO:0000313" key="2">
    <source>
        <dbReference type="EMBL" id="KAK1275844.1"/>
    </source>
</evidence>
<dbReference type="InterPro" id="IPR034561">
    <property type="entry name" value="SNI1"/>
</dbReference>
<dbReference type="Proteomes" id="UP001179952">
    <property type="component" value="Unassembled WGS sequence"/>
</dbReference>
<dbReference type="EMBL" id="JAUJYN010000003">
    <property type="protein sequence ID" value="KAK1275844.1"/>
    <property type="molecule type" value="Genomic_DNA"/>
</dbReference>
<feature type="region of interest" description="Disordered" evidence="1">
    <location>
        <begin position="1"/>
        <end position="38"/>
    </location>
</feature>
<dbReference type="GO" id="GO:0005634">
    <property type="term" value="C:nucleus"/>
    <property type="evidence" value="ECO:0007669"/>
    <property type="project" value="InterPro"/>
</dbReference>
<evidence type="ECO:0008006" key="4">
    <source>
        <dbReference type="Google" id="ProtNLM"/>
    </source>
</evidence>
<accession>A0AAV9BHV1</accession>
<reference evidence="2" key="2">
    <citation type="submission" date="2023-06" db="EMBL/GenBank/DDBJ databases">
        <authorList>
            <person name="Ma L."/>
            <person name="Liu K.-W."/>
            <person name="Li Z."/>
            <person name="Hsiao Y.-Y."/>
            <person name="Qi Y."/>
            <person name="Fu T."/>
            <person name="Tang G."/>
            <person name="Zhang D."/>
            <person name="Sun W.-H."/>
            <person name="Liu D.-K."/>
            <person name="Li Y."/>
            <person name="Chen G.-Z."/>
            <person name="Liu X.-D."/>
            <person name="Liao X.-Y."/>
            <person name="Jiang Y.-T."/>
            <person name="Yu X."/>
            <person name="Hao Y."/>
            <person name="Huang J."/>
            <person name="Zhao X.-W."/>
            <person name="Ke S."/>
            <person name="Chen Y.-Y."/>
            <person name="Wu W.-L."/>
            <person name="Hsu J.-L."/>
            <person name="Lin Y.-F."/>
            <person name="Huang M.-D."/>
            <person name="Li C.-Y."/>
            <person name="Huang L."/>
            <person name="Wang Z.-W."/>
            <person name="Zhao X."/>
            <person name="Zhong W.-Y."/>
            <person name="Peng D.-H."/>
            <person name="Ahmad S."/>
            <person name="Lan S."/>
            <person name="Zhang J.-S."/>
            <person name="Tsai W.-C."/>
            <person name="Van De Peer Y."/>
            <person name="Liu Z.-J."/>
        </authorList>
    </citation>
    <scope>NUCLEOTIDE SEQUENCE</scope>
    <source>
        <strain evidence="2">SCP</strain>
        <tissue evidence="2">Leaves</tissue>
    </source>
</reference>
<dbReference type="GO" id="GO:0000976">
    <property type="term" value="F:transcription cis-regulatory region binding"/>
    <property type="evidence" value="ECO:0007669"/>
    <property type="project" value="TreeGrafter"/>
</dbReference>
<comment type="caution">
    <text evidence="2">The sequence shown here is derived from an EMBL/GenBank/DDBJ whole genome shotgun (WGS) entry which is preliminary data.</text>
</comment>
<evidence type="ECO:0000256" key="1">
    <source>
        <dbReference type="SAM" id="MobiDB-lite"/>
    </source>
</evidence>
<evidence type="ECO:0000313" key="3">
    <source>
        <dbReference type="Proteomes" id="UP001179952"/>
    </source>
</evidence>
<dbReference type="GO" id="GO:0010113">
    <property type="term" value="P:negative regulation of systemic acquired resistance"/>
    <property type="evidence" value="ECO:0007669"/>
    <property type="project" value="TreeGrafter"/>
</dbReference>
<gene>
    <name evidence="2" type="ORF">QJS04_geneDACA010969</name>
</gene>
<dbReference type="GO" id="GO:0006974">
    <property type="term" value="P:DNA damage response"/>
    <property type="evidence" value="ECO:0007669"/>
    <property type="project" value="InterPro"/>
</dbReference>
<dbReference type="PANTHER" id="PTHR37243">
    <property type="entry name" value="NEGATIVE REGULATOR OF SYSTEMIC ACQUIRED RESISTANCE SNI1"/>
    <property type="match status" value="1"/>
</dbReference>
<feature type="compositionally biased region" description="Basic residues" evidence="1">
    <location>
        <begin position="1"/>
        <end position="10"/>
    </location>
</feature>